<dbReference type="EMBL" id="CP121196">
    <property type="protein sequence ID" value="XBH18912.1"/>
    <property type="molecule type" value="Genomic_DNA"/>
</dbReference>
<evidence type="ECO:0000313" key="1">
    <source>
        <dbReference type="EMBL" id="XBH18912.1"/>
    </source>
</evidence>
<name>A0AAU7DNN8_9BACT</name>
<gene>
    <name evidence="1" type="ORF">P8935_06240</name>
</gene>
<proteinExistence type="predicted"/>
<sequence>MSRSSLQSSKWTSRFYLCCAAILFALGVWLLIAPAKARGQSLSDNGFALEAGNPSCVMAMTMAGESSDR</sequence>
<reference evidence="1" key="1">
    <citation type="submission" date="2023-03" db="EMBL/GenBank/DDBJ databases">
        <title>Edaphobacter sp.</title>
        <authorList>
            <person name="Huber K.J."/>
            <person name="Papendorf J."/>
            <person name="Pilke C."/>
            <person name="Bunk B."/>
            <person name="Sproeer C."/>
            <person name="Pester M."/>
        </authorList>
    </citation>
    <scope>NUCLEOTIDE SEQUENCE</scope>
    <source>
        <strain evidence="1">DSM 110680</strain>
    </source>
</reference>
<dbReference type="AlphaFoldDB" id="A0AAU7DNN8"/>
<accession>A0AAU7DNN8</accession>
<protein>
    <submittedName>
        <fullName evidence="1">Uncharacterized protein</fullName>
    </submittedName>
</protein>
<organism evidence="1">
    <name type="scientific">Telmatobacter sp. DSM 110680</name>
    <dbReference type="NCBI Taxonomy" id="3036704"/>
    <lineage>
        <taxon>Bacteria</taxon>
        <taxon>Pseudomonadati</taxon>
        <taxon>Acidobacteriota</taxon>
        <taxon>Terriglobia</taxon>
        <taxon>Terriglobales</taxon>
        <taxon>Acidobacteriaceae</taxon>
        <taxon>Telmatobacter</taxon>
    </lineage>
</organism>
<dbReference type="RefSeq" id="WP_348264130.1">
    <property type="nucleotide sequence ID" value="NZ_CP121196.1"/>
</dbReference>